<feature type="transmembrane region" description="Helical" evidence="10">
    <location>
        <begin position="358"/>
        <end position="379"/>
    </location>
</feature>
<evidence type="ECO:0000256" key="3">
    <source>
        <dbReference type="ARBA" id="ARBA00022106"/>
    </source>
</evidence>
<comment type="caution">
    <text evidence="11">The sequence shown here is derived from an EMBL/GenBank/DDBJ whole genome shotgun (WGS) entry which is preliminary data.</text>
</comment>
<feature type="transmembrane region" description="Helical" evidence="10">
    <location>
        <begin position="391"/>
        <end position="408"/>
    </location>
</feature>
<dbReference type="RefSeq" id="WP_221858727.1">
    <property type="nucleotide sequence ID" value="NZ_JAIKTU010000002.1"/>
</dbReference>
<protein>
    <recommendedName>
        <fullName evidence="3">Multidrug export protein MepA</fullName>
    </recommendedName>
</protein>
<evidence type="ECO:0000256" key="4">
    <source>
        <dbReference type="ARBA" id="ARBA00022448"/>
    </source>
</evidence>
<feature type="transmembrane region" description="Helical" evidence="10">
    <location>
        <begin position="270"/>
        <end position="296"/>
    </location>
</feature>
<evidence type="ECO:0000256" key="7">
    <source>
        <dbReference type="ARBA" id="ARBA00022989"/>
    </source>
</evidence>
<feature type="transmembrane region" description="Helical" evidence="10">
    <location>
        <begin position="317"/>
        <end position="338"/>
    </location>
</feature>
<keyword evidence="8 10" id="KW-0472">Membrane</keyword>
<keyword evidence="9" id="KW-0046">Antibiotic resistance</keyword>
<evidence type="ECO:0000256" key="10">
    <source>
        <dbReference type="SAM" id="Phobius"/>
    </source>
</evidence>
<feature type="transmembrane region" description="Helical" evidence="10">
    <location>
        <begin position="21"/>
        <end position="43"/>
    </location>
</feature>
<dbReference type="Proteomes" id="UP001299068">
    <property type="component" value="Unassembled WGS sequence"/>
</dbReference>
<feature type="transmembrane region" description="Helical" evidence="10">
    <location>
        <begin position="163"/>
        <end position="183"/>
    </location>
</feature>
<evidence type="ECO:0000313" key="11">
    <source>
        <dbReference type="EMBL" id="MBY0754223.1"/>
    </source>
</evidence>
<feature type="transmembrane region" description="Helical" evidence="10">
    <location>
        <begin position="189"/>
        <end position="213"/>
    </location>
</feature>
<keyword evidence="4" id="KW-0813">Transport</keyword>
<dbReference type="PANTHER" id="PTHR43823">
    <property type="entry name" value="SPORULATION PROTEIN YKVU"/>
    <property type="match status" value="1"/>
</dbReference>
<feature type="transmembrane region" description="Helical" evidence="10">
    <location>
        <begin position="414"/>
        <end position="432"/>
    </location>
</feature>
<dbReference type="InterPro" id="IPR051327">
    <property type="entry name" value="MATE_MepA_subfamily"/>
</dbReference>
<evidence type="ECO:0000256" key="8">
    <source>
        <dbReference type="ARBA" id="ARBA00023136"/>
    </source>
</evidence>
<keyword evidence="7 10" id="KW-1133">Transmembrane helix</keyword>
<dbReference type="NCBIfam" id="TIGR00797">
    <property type="entry name" value="matE"/>
    <property type="match status" value="1"/>
</dbReference>
<comment type="subcellular location">
    <subcellularLocation>
        <location evidence="1">Cell membrane</location>
        <topology evidence="1">Multi-pass membrane protein</topology>
    </subcellularLocation>
</comment>
<dbReference type="InterPro" id="IPR048279">
    <property type="entry name" value="MdtK-like"/>
</dbReference>
<evidence type="ECO:0000256" key="5">
    <source>
        <dbReference type="ARBA" id="ARBA00022475"/>
    </source>
</evidence>
<dbReference type="InterPro" id="IPR002528">
    <property type="entry name" value="MATE_fam"/>
</dbReference>
<name>A0ABS7KTT0_CLOSR</name>
<dbReference type="Pfam" id="PF01554">
    <property type="entry name" value="MatE"/>
    <property type="match status" value="2"/>
</dbReference>
<evidence type="ECO:0000256" key="9">
    <source>
        <dbReference type="ARBA" id="ARBA00023251"/>
    </source>
</evidence>
<evidence type="ECO:0000256" key="1">
    <source>
        <dbReference type="ARBA" id="ARBA00004651"/>
    </source>
</evidence>
<comment type="similarity">
    <text evidence="2">Belongs to the multi antimicrobial extrusion (MATE) (TC 2.A.66.1) family. MepA subfamily.</text>
</comment>
<keyword evidence="5" id="KW-1003">Cell membrane</keyword>
<feature type="transmembrane region" description="Helical" evidence="10">
    <location>
        <begin position="49"/>
        <end position="70"/>
    </location>
</feature>
<evidence type="ECO:0000313" key="12">
    <source>
        <dbReference type="Proteomes" id="UP001299068"/>
    </source>
</evidence>
<keyword evidence="6 10" id="KW-0812">Transmembrane</keyword>
<keyword evidence="12" id="KW-1185">Reference proteome</keyword>
<dbReference type="PIRSF" id="PIRSF006603">
    <property type="entry name" value="DinF"/>
    <property type="match status" value="1"/>
</dbReference>
<dbReference type="PANTHER" id="PTHR43823:SF3">
    <property type="entry name" value="MULTIDRUG EXPORT PROTEIN MEPA"/>
    <property type="match status" value="1"/>
</dbReference>
<dbReference type="EMBL" id="JAIKTU010000002">
    <property type="protein sequence ID" value="MBY0754223.1"/>
    <property type="molecule type" value="Genomic_DNA"/>
</dbReference>
<reference evidence="11 12" key="1">
    <citation type="journal article" date="2021" name="Cell Host Microbe">
        <title>in vivo commensal control of Clostridioides difficile virulence.</title>
        <authorList>
            <person name="Girinathan B.P."/>
            <person name="Dibenedetto N."/>
            <person name="Worley J.N."/>
            <person name="Peltier J."/>
            <person name="Arrieta-Ortiz M.L."/>
            <person name="Rupa Christinal Immanuel S."/>
            <person name="Lavin R."/>
            <person name="Delaney M.L."/>
            <person name="Cummins C."/>
            <person name="Hoffmann M."/>
            <person name="Luo Y."/>
            <person name="Gonzalez-Escalona N."/>
            <person name="Allard M."/>
            <person name="Onderdonk A.B."/>
            <person name="Gerber G.K."/>
            <person name="Sonenshein A.L."/>
            <person name="Baliga N."/>
            <person name="Dupuy B."/>
            <person name="Bry L."/>
        </authorList>
    </citation>
    <scope>NUCLEOTIDE SEQUENCE [LARGE SCALE GENOMIC DNA]</scope>
    <source>
        <strain evidence="11 12">DSM 599</strain>
    </source>
</reference>
<dbReference type="CDD" id="cd13143">
    <property type="entry name" value="MATE_MepA_like"/>
    <property type="match status" value="1"/>
</dbReference>
<proteinExistence type="inferred from homology"/>
<evidence type="ECO:0000256" key="2">
    <source>
        <dbReference type="ARBA" id="ARBA00008417"/>
    </source>
</evidence>
<feature type="transmembrane region" description="Helical" evidence="10">
    <location>
        <begin position="234"/>
        <end position="258"/>
    </location>
</feature>
<feature type="transmembrane region" description="Helical" evidence="10">
    <location>
        <begin position="91"/>
        <end position="114"/>
    </location>
</feature>
<sequence>MENLFSKKLTFIEFLKFVSPAIVSMVFISLYTIIDGIFVSIFVGSDALASINIVLPIISIVFAIAVMFGTGGSAIIAQKLGQGKLEDANKAFSFLSFSALILGLIAGIVMFLFIEDISISLGATDKLIDYCISYGRIIALFTPVFILKSLAEYYIRTDGDFKFSLYISIIGGVINIVFDYIFIKILGLGIAGAALATVLGVLISLIFGVWYFLSSKSTLKFTKIVIDFKLLLNTLINGFSEMVTELSTGITTLLFNMIALKYAGENGVAALTIILYAHFLLVSTYLGFASGISPLISYNYGANNSNKLKETYKYSEIFILVSSIIIFVISIVFSKNIVGVFVKPGDPVFDLALSGLKIFSVAFLFVGVNIFASGLFTAFSNGKISSLISAARAFIFVILGCILLPPLFDINGLWLVVPFAELTTIIVSIFFLKKYKKIYAF</sequence>
<organism evidence="11 12">
    <name type="scientific">Clostridium sardiniense</name>
    <name type="common">Clostridium absonum</name>
    <dbReference type="NCBI Taxonomy" id="29369"/>
    <lineage>
        <taxon>Bacteria</taxon>
        <taxon>Bacillati</taxon>
        <taxon>Bacillota</taxon>
        <taxon>Clostridia</taxon>
        <taxon>Eubacteriales</taxon>
        <taxon>Clostridiaceae</taxon>
        <taxon>Clostridium</taxon>
    </lineage>
</organism>
<dbReference type="InterPro" id="IPR045070">
    <property type="entry name" value="MATE_MepA-like"/>
</dbReference>
<feature type="transmembrane region" description="Helical" evidence="10">
    <location>
        <begin position="134"/>
        <end position="151"/>
    </location>
</feature>
<accession>A0ABS7KTT0</accession>
<gene>
    <name evidence="11" type="ORF">K5V21_02025</name>
</gene>
<evidence type="ECO:0000256" key="6">
    <source>
        <dbReference type="ARBA" id="ARBA00022692"/>
    </source>
</evidence>